<feature type="binding site" evidence="8">
    <location>
        <position position="156"/>
    </location>
    <ligand>
        <name>Mg(2+)</name>
        <dbReference type="ChEBI" id="CHEBI:18420"/>
        <label>1</label>
        <note>catalytic</note>
    </ligand>
</feature>
<evidence type="ECO:0000256" key="8">
    <source>
        <dbReference type="PIRSR" id="PIRSR600760-2"/>
    </source>
</evidence>
<comment type="similarity">
    <text evidence="1">Belongs to the inositol monophosphatase superfamily.</text>
</comment>
<dbReference type="InterPro" id="IPR050725">
    <property type="entry name" value="CysQ/Inositol_MonoPase"/>
</dbReference>
<dbReference type="GO" id="GO:0046872">
    <property type="term" value="F:metal ion binding"/>
    <property type="evidence" value="ECO:0007669"/>
    <property type="project" value="UniProtKB-KW"/>
</dbReference>
<organism evidence="9 10">
    <name type="scientific">Hyalella azteca</name>
    <name type="common">Amphipod</name>
    <dbReference type="NCBI Taxonomy" id="294128"/>
    <lineage>
        <taxon>Eukaryota</taxon>
        <taxon>Metazoa</taxon>
        <taxon>Ecdysozoa</taxon>
        <taxon>Arthropoda</taxon>
        <taxon>Crustacea</taxon>
        <taxon>Multicrustacea</taxon>
        <taxon>Malacostraca</taxon>
        <taxon>Eumalacostraca</taxon>
        <taxon>Peracarida</taxon>
        <taxon>Amphipoda</taxon>
        <taxon>Senticaudata</taxon>
        <taxon>Talitrida</taxon>
        <taxon>Talitroidea</taxon>
        <taxon>Hyalellidae</taxon>
        <taxon>Hyalella</taxon>
    </lineage>
</organism>
<dbReference type="PANTHER" id="PTHR43028">
    <property type="entry name" value="3'(2'),5'-BISPHOSPHATE NUCLEOTIDASE 1"/>
    <property type="match status" value="1"/>
</dbReference>
<dbReference type="CTD" id="3652"/>
<protein>
    <recommendedName>
        <fullName evidence="7">inositol-1,4-bisphosphate 1-phosphatase</fullName>
        <ecNumber evidence="7">3.1.3.57</ecNumber>
    </recommendedName>
</protein>
<evidence type="ECO:0000256" key="3">
    <source>
        <dbReference type="ARBA" id="ARBA00022723"/>
    </source>
</evidence>
<name>A0A8B7PRJ7_HYAAZ</name>
<proteinExistence type="inferred from homology"/>
<dbReference type="PANTHER" id="PTHR43028:SF3">
    <property type="entry name" value="INOSITOL POLYPHOSPHATE 1-PHOSPHATASE"/>
    <property type="match status" value="1"/>
</dbReference>
<evidence type="ECO:0000256" key="1">
    <source>
        <dbReference type="ARBA" id="ARBA00009759"/>
    </source>
</evidence>
<evidence type="ECO:0000256" key="5">
    <source>
        <dbReference type="ARBA" id="ARBA00044465"/>
    </source>
</evidence>
<dbReference type="InterPro" id="IPR000760">
    <property type="entry name" value="Inositol_monophosphatase-like"/>
</dbReference>
<accession>A0A8B7PRJ7</accession>
<keyword evidence="4 8" id="KW-0460">Magnesium</keyword>
<dbReference type="AlphaFoldDB" id="A0A8B7PRJ7"/>
<dbReference type="SUPFAM" id="SSF56655">
    <property type="entry name" value="Carbohydrate phosphatase"/>
    <property type="match status" value="1"/>
</dbReference>
<dbReference type="EC" id="3.1.3.57" evidence="7"/>
<sequence>MSLSSLLQVLVDFSAKAASIAQTIREDKELFSLLVEEKTGKSKNIRFDQDFKTLADVLIQQTLCDVINKQFPALKGRVYGEEQACFKNTMGETITVAVQADASSTAALLAQVLNGNEKAADALAQEVHKELKRDVLVSSALPTVPLEELAIWIDPIDSTAEYIKGNELTNGVTRRGLQCVTVLLGVFNTTDGRPIAGVVNQPFAAAPANGTESAATSVVWGVCGGDNSLSNATSLASRLRCVSVSSSESDGVIERLAAAGIETLPAAGAGYKALVVINSQVQAYVCSKASTYMWDTCAPHAVLLSLGGGIIPFTSLEQFARDLPPDASQHQLKYVEARSGGSDISLYCNSGGVVAYRNLDTLIALAKIIFPSTAAK</sequence>
<dbReference type="GeneID" id="108683083"/>
<dbReference type="Gene3D" id="3.30.540.10">
    <property type="entry name" value="Fructose-1,6-Bisphosphatase, subunit A, domain 1"/>
    <property type="match status" value="1"/>
</dbReference>
<keyword evidence="2" id="KW-0452">Lithium</keyword>
<evidence type="ECO:0000313" key="9">
    <source>
        <dbReference type="Proteomes" id="UP000694843"/>
    </source>
</evidence>
<feature type="binding site" evidence="8">
    <location>
        <position position="157"/>
    </location>
    <ligand>
        <name>Mg(2+)</name>
        <dbReference type="ChEBI" id="CHEBI:18420"/>
        <label>1</label>
        <note>catalytic</note>
    </ligand>
</feature>
<evidence type="ECO:0000256" key="4">
    <source>
        <dbReference type="ARBA" id="ARBA00022842"/>
    </source>
</evidence>
<keyword evidence="9" id="KW-1185">Reference proteome</keyword>
<dbReference type="OrthoDB" id="9977309at2759"/>
<evidence type="ECO:0000256" key="2">
    <source>
        <dbReference type="ARBA" id="ARBA00022671"/>
    </source>
</evidence>
<comment type="catalytic activity">
    <reaction evidence="6">
        <text>1D-myo-inositol 1,4-bisphosphate + H2O = 1D-myo-inositol 4-phosphate + phosphate</text>
        <dbReference type="Rhea" id="RHEA:15553"/>
        <dbReference type="ChEBI" id="CHEBI:15377"/>
        <dbReference type="ChEBI" id="CHEBI:43474"/>
        <dbReference type="ChEBI" id="CHEBI:58282"/>
        <dbReference type="ChEBI" id="CHEBI:58469"/>
        <dbReference type="EC" id="3.1.3.57"/>
    </reaction>
    <physiologicalReaction direction="left-to-right" evidence="6">
        <dbReference type="Rhea" id="RHEA:15554"/>
    </physiologicalReaction>
</comment>
<dbReference type="GO" id="GO:0004441">
    <property type="term" value="F:inositol-1,4-bisphosphate 1-phosphatase activity"/>
    <property type="evidence" value="ECO:0007669"/>
    <property type="project" value="UniProtKB-EC"/>
</dbReference>
<dbReference type="InterPro" id="IPR020583">
    <property type="entry name" value="Inositol_monoP_metal-BS"/>
</dbReference>
<comment type="catalytic activity">
    <reaction evidence="5">
        <text>1D-myo-inositol 1,3,4-trisphosphate + H2O = 1D-myo-inositol 3,4-bisphosphate + phosphate</text>
        <dbReference type="Rhea" id="RHEA:70319"/>
        <dbReference type="ChEBI" id="CHEBI:15377"/>
        <dbReference type="ChEBI" id="CHEBI:43474"/>
        <dbReference type="ChEBI" id="CHEBI:58414"/>
        <dbReference type="ChEBI" id="CHEBI:83241"/>
    </reaction>
    <physiologicalReaction direction="left-to-right" evidence="5">
        <dbReference type="Rhea" id="RHEA:70320"/>
    </physiologicalReaction>
</comment>
<gene>
    <name evidence="10" type="primary">LOC108683083</name>
</gene>
<evidence type="ECO:0000256" key="7">
    <source>
        <dbReference type="ARBA" id="ARBA00044519"/>
    </source>
</evidence>
<dbReference type="PROSITE" id="PS00629">
    <property type="entry name" value="IMP_1"/>
    <property type="match status" value="1"/>
</dbReference>
<dbReference type="KEGG" id="hazt:108683083"/>
<dbReference type="Gene3D" id="3.40.190.80">
    <property type="match status" value="1"/>
</dbReference>
<dbReference type="InterPro" id="IPR044897">
    <property type="entry name" value="INPP1_dom_1"/>
</dbReference>
<feature type="binding site" evidence="8">
    <location>
        <position position="81"/>
    </location>
    <ligand>
        <name>Mg(2+)</name>
        <dbReference type="ChEBI" id="CHEBI:18420"/>
        <label>1</label>
        <note>catalytic</note>
    </ligand>
</feature>
<dbReference type="Gene3D" id="4.10.460.10">
    <property type="entry name" value="Inositol Polyphosphate 1-phosphatase, domain 1"/>
    <property type="match status" value="1"/>
</dbReference>
<feature type="binding site" evidence="8">
    <location>
        <position position="154"/>
    </location>
    <ligand>
        <name>Mg(2+)</name>
        <dbReference type="ChEBI" id="CHEBI:18420"/>
        <label>1</label>
        <note>catalytic</note>
    </ligand>
</feature>
<comment type="cofactor">
    <cofactor evidence="8">
        <name>Mg(2+)</name>
        <dbReference type="ChEBI" id="CHEBI:18420"/>
    </cofactor>
</comment>
<dbReference type="Pfam" id="PF00459">
    <property type="entry name" value="Inositol_P"/>
    <property type="match status" value="1"/>
</dbReference>
<evidence type="ECO:0000313" key="10">
    <source>
        <dbReference type="RefSeq" id="XP_018027852.1"/>
    </source>
</evidence>
<feature type="binding site" evidence="8">
    <location>
        <position position="295"/>
    </location>
    <ligand>
        <name>Mg(2+)</name>
        <dbReference type="ChEBI" id="CHEBI:18420"/>
        <label>1</label>
        <note>catalytic</note>
    </ligand>
</feature>
<keyword evidence="3 8" id="KW-0479">Metal-binding</keyword>
<dbReference type="Proteomes" id="UP000694843">
    <property type="component" value="Unplaced"/>
</dbReference>
<reference evidence="10" key="1">
    <citation type="submission" date="2025-08" db="UniProtKB">
        <authorList>
            <consortium name="RefSeq"/>
        </authorList>
    </citation>
    <scope>IDENTIFICATION</scope>
    <source>
        <tissue evidence="10">Whole organism</tissue>
    </source>
</reference>
<dbReference type="RefSeq" id="XP_018027852.1">
    <property type="nucleotide sequence ID" value="XM_018172363.2"/>
</dbReference>
<dbReference type="OMA" id="KGSTFRW"/>
<evidence type="ECO:0000256" key="6">
    <source>
        <dbReference type="ARBA" id="ARBA00044478"/>
    </source>
</evidence>